<comment type="caution">
    <text evidence="2">The sequence shown here is derived from an EMBL/GenBank/DDBJ whole genome shotgun (WGS) entry which is preliminary data.</text>
</comment>
<protein>
    <submittedName>
        <fullName evidence="2">Uncharacterized protein</fullName>
    </submittedName>
</protein>
<organism evidence="2 3">
    <name type="scientific">Ceratocystis lukuohia</name>
    <dbReference type="NCBI Taxonomy" id="2019550"/>
    <lineage>
        <taxon>Eukaryota</taxon>
        <taxon>Fungi</taxon>
        <taxon>Dikarya</taxon>
        <taxon>Ascomycota</taxon>
        <taxon>Pezizomycotina</taxon>
        <taxon>Sordariomycetes</taxon>
        <taxon>Hypocreomycetidae</taxon>
        <taxon>Microascales</taxon>
        <taxon>Ceratocystidaceae</taxon>
        <taxon>Ceratocystis</taxon>
    </lineage>
</organism>
<feature type="compositionally biased region" description="Polar residues" evidence="1">
    <location>
        <begin position="648"/>
        <end position="663"/>
    </location>
</feature>
<feature type="region of interest" description="Disordered" evidence="1">
    <location>
        <begin position="638"/>
        <end position="664"/>
    </location>
</feature>
<dbReference type="GeneID" id="98121691"/>
<feature type="region of interest" description="Disordered" evidence="1">
    <location>
        <begin position="306"/>
        <end position="326"/>
    </location>
</feature>
<evidence type="ECO:0000313" key="3">
    <source>
        <dbReference type="Proteomes" id="UP001610728"/>
    </source>
</evidence>
<feature type="region of interest" description="Disordered" evidence="1">
    <location>
        <begin position="238"/>
        <end position="286"/>
    </location>
</feature>
<feature type="region of interest" description="Disordered" evidence="1">
    <location>
        <begin position="164"/>
        <end position="184"/>
    </location>
</feature>
<dbReference type="RefSeq" id="XP_070855723.1">
    <property type="nucleotide sequence ID" value="XM_071004729.1"/>
</dbReference>
<feature type="compositionally biased region" description="Polar residues" evidence="1">
    <location>
        <begin position="167"/>
        <end position="184"/>
    </location>
</feature>
<reference evidence="2 3" key="1">
    <citation type="submission" date="2020-05" db="EMBL/GenBank/DDBJ databases">
        <title>Ceratocystis lukuohia genome.</title>
        <authorList>
            <person name="Harrington T.C."/>
            <person name="Kim K."/>
            <person name="Mayers C.G."/>
        </authorList>
    </citation>
    <scope>NUCLEOTIDE SEQUENCE [LARGE SCALE GENOMIC DNA]</scope>
    <source>
        <strain evidence="2 3">C4212</strain>
    </source>
</reference>
<feature type="compositionally biased region" description="Polar residues" evidence="1">
    <location>
        <begin position="511"/>
        <end position="521"/>
    </location>
</feature>
<gene>
    <name evidence="2" type="ORF">HOO65_110013</name>
</gene>
<accession>A0ABR4M8E4</accession>
<dbReference type="Proteomes" id="UP001610728">
    <property type="component" value="Unassembled WGS sequence"/>
</dbReference>
<feature type="region of interest" description="Disordered" evidence="1">
    <location>
        <begin position="474"/>
        <end position="521"/>
    </location>
</feature>
<name>A0ABR4M8E4_9PEZI</name>
<dbReference type="EMBL" id="JABSNW010000011">
    <property type="protein sequence ID" value="KAL2884542.1"/>
    <property type="molecule type" value="Genomic_DNA"/>
</dbReference>
<evidence type="ECO:0000256" key="1">
    <source>
        <dbReference type="SAM" id="MobiDB-lite"/>
    </source>
</evidence>
<keyword evidence="3" id="KW-1185">Reference proteome</keyword>
<proteinExistence type="predicted"/>
<evidence type="ECO:0000313" key="2">
    <source>
        <dbReference type="EMBL" id="KAL2884542.1"/>
    </source>
</evidence>
<feature type="compositionally biased region" description="Low complexity" evidence="1">
    <location>
        <begin position="490"/>
        <end position="505"/>
    </location>
</feature>
<sequence>MGFFRFLRRDQPSTPASAAAISSEQYFKGLAAKETSNDKAAVGVGHGIKHSNKDTAGDQLLPRLKLNLHQKHDTADEALSLPSPPSAHLSFDVASRAATSPVASSFLWRTSSISRPMSRKSKRFSAASIANIEKVPPIVNEKTLNETGPVFDNHPAVKPLVGPLSSPVASQNHQRNNSTFSSAQRTSRAFVDILDAQSVIKHSNLLSRVQATGVRDYGEDVADRNNAGNSFAISSIRPSNHLVVPGPGIRPSSSRENRTGRKRSTSMGSSKLRPATAISSRDRRAVSDYTVSDSASVISQHRLTAFHSAQRPSSPSSSPWKTSRPWARDVVDPSQLDMSSQSTQSSSPSMVNRVRAWSQGSHYDYVVSEKLKGKLPRRDAGQISMPSDIPSQSRDFVYRPSTPDNFVELRGASGNLVESITAGFQSIDVRDSFEEELPESSAAPSPQVLRRNRRIEHSPPLGYNAHSAYGHECDLEESSRSHSSATRHWSVSSTTPTSSSLHSGSAPRPRTSYTENTSVELSASPDQRILAALLPRHSSRDATSAYYMQQAQSGALKNSPIPPHGISTRKSSIGSTYMHENGIDLERPSTRSKLDKKNLDQIASEVYATEENLLFRDNGFGPVGLQLPGLFETIPEISSDSPHRRSSMKSIQSSHYSHGSTMARTRCHQPVIPETTFEHFADFDYEHDPFPPLPPYPIKMPSRAAR</sequence>